<reference evidence="1 2" key="1">
    <citation type="submission" date="2016-10" db="EMBL/GenBank/DDBJ databases">
        <authorList>
            <person name="de Groot N.N."/>
        </authorList>
    </citation>
    <scope>NUCLEOTIDE SEQUENCE [LARGE SCALE GENOMIC DNA]</scope>
    <source>
        <strain evidence="1 2">CGMCC 1.7056</strain>
    </source>
</reference>
<name>A0A1I1KVR6_9ACTN</name>
<dbReference type="Proteomes" id="UP000198832">
    <property type="component" value="Unassembled WGS sequence"/>
</dbReference>
<evidence type="ECO:0000313" key="2">
    <source>
        <dbReference type="Proteomes" id="UP000198832"/>
    </source>
</evidence>
<keyword evidence="2" id="KW-1185">Reference proteome</keyword>
<dbReference type="EMBL" id="FOLB01000009">
    <property type="protein sequence ID" value="SFC64372.1"/>
    <property type="molecule type" value="Genomic_DNA"/>
</dbReference>
<sequence length="131" mass="14146">MRPNDIARLALGAVVLARPGTSIRVVGGRDGEDVRRTVRLLGVRYLAQSLGSTWLRQRHPGHQRQVSVGNATVDLLHAALMLAVARVLPCRRRLALVSAAAATGFATRDLLAWRQDRRLEQIDPGGAGGGR</sequence>
<protein>
    <submittedName>
        <fullName evidence="1">Uncharacterized protein</fullName>
    </submittedName>
</protein>
<dbReference type="RefSeq" id="WP_091124338.1">
    <property type="nucleotide sequence ID" value="NZ_FOLB01000009.1"/>
</dbReference>
<accession>A0A1I1KVR6</accession>
<proteinExistence type="predicted"/>
<gene>
    <name evidence="1" type="ORF">SAMN04487968_10917</name>
</gene>
<organism evidence="1 2">
    <name type="scientific">Nocardioides terrae</name>
    <dbReference type="NCBI Taxonomy" id="574651"/>
    <lineage>
        <taxon>Bacteria</taxon>
        <taxon>Bacillati</taxon>
        <taxon>Actinomycetota</taxon>
        <taxon>Actinomycetes</taxon>
        <taxon>Propionibacteriales</taxon>
        <taxon>Nocardioidaceae</taxon>
        <taxon>Nocardioides</taxon>
    </lineage>
</organism>
<evidence type="ECO:0000313" key="1">
    <source>
        <dbReference type="EMBL" id="SFC64372.1"/>
    </source>
</evidence>
<dbReference type="AlphaFoldDB" id="A0A1I1KVR6"/>